<protein>
    <submittedName>
        <fullName evidence="4">Uncharacterized protein</fullName>
    </submittedName>
</protein>
<evidence type="ECO:0000313" key="5">
    <source>
        <dbReference type="Proteomes" id="UP000693970"/>
    </source>
</evidence>
<evidence type="ECO:0000313" key="4">
    <source>
        <dbReference type="EMBL" id="KAG7367881.1"/>
    </source>
</evidence>
<proteinExistence type="predicted"/>
<feature type="region of interest" description="Disordered" evidence="1">
    <location>
        <begin position="204"/>
        <end position="245"/>
    </location>
</feature>
<evidence type="ECO:0000256" key="2">
    <source>
        <dbReference type="SAM" id="SignalP"/>
    </source>
</evidence>
<keyword evidence="2" id="KW-0732">Signal</keyword>
<evidence type="ECO:0000256" key="1">
    <source>
        <dbReference type="SAM" id="MobiDB-lite"/>
    </source>
</evidence>
<feature type="chain" id="PRO_5039844469" evidence="2">
    <location>
        <begin position="20"/>
        <end position="283"/>
    </location>
</feature>
<reference evidence="4" key="2">
    <citation type="submission" date="2021-04" db="EMBL/GenBank/DDBJ databases">
        <authorList>
            <person name="Podell S."/>
        </authorList>
    </citation>
    <scope>NUCLEOTIDE SEQUENCE</scope>
    <source>
        <strain evidence="4">Hildebrandi</strain>
    </source>
</reference>
<feature type="signal peptide" evidence="2">
    <location>
        <begin position="1"/>
        <end position="19"/>
    </location>
</feature>
<comment type="caution">
    <text evidence="4">The sequence shown here is derived from an EMBL/GenBank/DDBJ whole genome shotgun (WGS) entry which is preliminary data.</text>
</comment>
<reference evidence="4" key="1">
    <citation type="journal article" date="2021" name="Sci. Rep.">
        <title>Diploid genomic architecture of Nitzschia inconspicua, an elite biomass production diatom.</title>
        <authorList>
            <person name="Oliver A."/>
            <person name="Podell S."/>
            <person name="Pinowska A."/>
            <person name="Traller J.C."/>
            <person name="Smith S.R."/>
            <person name="McClure R."/>
            <person name="Beliaev A."/>
            <person name="Bohutskyi P."/>
            <person name="Hill E.A."/>
            <person name="Rabines A."/>
            <person name="Zheng H."/>
            <person name="Allen L.Z."/>
            <person name="Kuo A."/>
            <person name="Grigoriev I.V."/>
            <person name="Allen A.E."/>
            <person name="Hazlebeck D."/>
            <person name="Allen E.E."/>
        </authorList>
    </citation>
    <scope>NUCLEOTIDE SEQUENCE</scope>
    <source>
        <strain evidence="4">Hildebrandi</strain>
    </source>
</reference>
<feature type="compositionally biased region" description="Pro residues" evidence="1">
    <location>
        <begin position="222"/>
        <end position="242"/>
    </location>
</feature>
<accession>A0A9K3LVN2</accession>
<dbReference type="EMBL" id="JAGRRH010000006">
    <property type="protein sequence ID" value="KAG7367881.1"/>
    <property type="molecule type" value="Genomic_DNA"/>
</dbReference>
<organism evidence="4 5">
    <name type="scientific">Nitzschia inconspicua</name>
    <dbReference type="NCBI Taxonomy" id="303405"/>
    <lineage>
        <taxon>Eukaryota</taxon>
        <taxon>Sar</taxon>
        <taxon>Stramenopiles</taxon>
        <taxon>Ochrophyta</taxon>
        <taxon>Bacillariophyta</taxon>
        <taxon>Bacillariophyceae</taxon>
        <taxon>Bacillariophycidae</taxon>
        <taxon>Bacillariales</taxon>
        <taxon>Bacillariaceae</taxon>
        <taxon>Nitzschia</taxon>
    </lineage>
</organism>
<dbReference type="Proteomes" id="UP000693970">
    <property type="component" value="Unassembled WGS sequence"/>
</dbReference>
<dbReference type="AlphaFoldDB" id="A0A9K3LVN2"/>
<sequence length="283" mass="30020">MTFITFLYAFFSWSVLVMALPPDATIQTLILDEQVAATHRSSFLPASMQSHLQILRRRHLQQNASTDCLATYRSLYEDPILLPVAETWLAVLEERVGTPDLSLCDISESSGNCDFTEEVPGTQVLLDACSSAGGIPTSLEIDILCSLTLDGKLVNVTLDYPSIWECFPPNCEEELAAIFTSELDGLEVDLETAFSELGSAGSCEVVSGGSDDASSPVGSDTSPPPAATPPPVRGSDTSPPPAATSELGESYVLSAACPSAMMTRETVLVSTLLVFVCGALVAM</sequence>
<keyword evidence="5" id="KW-1185">Reference proteome</keyword>
<feature type="compositionally biased region" description="Polar residues" evidence="1">
    <location>
        <begin position="212"/>
        <end position="221"/>
    </location>
</feature>
<evidence type="ECO:0000313" key="3">
    <source>
        <dbReference type="EMBL" id="KAG7347257.1"/>
    </source>
</evidence>
<dbReference type="EMBL" id="JAGRRH010000020">
    <property type="protein sequence ID" value="KAG7347257.1"/>
    <property type="molecule type" value="Genomic_DNA"/>
</dbReference>
<name>A0A9K3LVN2_9STRA</name>
<gene>
    <name evidence="3" type="ORF">IV203_015962</name>
    <name evidence="4" type="ORF">IV203_030624</name>
</gene>